<feature type="compositionally biased region" description="Polar residues" evidence="1">
    <location>
        <begin position="1"/>
        <end position="15"/>
    </location>
</feature>
<organism evidence="2 3">
    <name type="scientific">Coprococcus comes</name>
    <dbReference type="NCBI Taxonomy" id="410072"/>
    <lineage>
        <taxon>Bacteria</taxon>
        <taxon>Bacillati</taxon>
        <taxon>Bacillota</taxon>
        <taxon>Clostridia</taxon>
        <taxon>Lachnospirales</taxon>
        <taxon>Lachnospiraceae</taxon>
        <taxon>Coprococcus</taxon>
    </lineage>
</organism>
<proteinExistence type="predicted"/>
<protein>
    <submittedName>
        <fullName evidence="2">Uncharacterized protein</fullName>
    </submittedName>
</protein>
<name>A0A414QY54_9FIRM</name>
<dbReference type="AlphaFoldDB" id="A0A414QY54"/>
<sequence length="154" mass="17343">MFLPNTDTLTESSVPDSDPNDSETQDSSISDSSENSPAQESQKASPLQDEMRAVYQYIQQQNPLPDMNFTYTANAKGENYAILSETTEEKDGTTVNVNYCLYDNGSKTDENNNTFEELVLEKVYPDGGYETELVDFYLVNSETLEVIDEQKSSW</sequence>
<comment type="caution">
    <text evidence="2">The sequence shown here is derived from an EMBL/GenBank/DDBJ whole genome shotgun (WGS) entry which is preliminary data.</text>
</comment>
<dbReference type="Proteomes" id="UP000284579">
    <property type="component" value="Unassembled WGS sequence"/>
</dbReference>
<accession>A0A414QY54</accession>
<evidence type="ECO:0000313" key="3">
    <source>
        <dbReference type="Proteomes" id="UP000284579"/>
    </source>
</evidence>
<dbReference type="EMBL" id="QRHO01000001">
    <property type="protein sequence ID" value="RHF85702.1"/>
    <property type="molecule type" value="Genomic_DNA"/>
</dbReference>
<evidence type="ECO:0000313" key="2">
    <source>
        <dbReference type="EMBL" id="RHF85702.1"/>
    </source>
</evidence>
<feature type="compositionally biased region" description="Low complexity" evidence="1">
    <location>
        <begin position="25"/>
        <end position="36"/>
    </location>
</feature>
<feature type="region of interest" description="Disordered" evidence="1">
    <location>
        <begin position="1"/>
        <end position="51"/>
    </location>
</feature>
<evidence type="ECO:0000256" key="1">
    <source>
        <dbReference type="SAM" id="MobiDB-lite"/>
    </source>
</evidence>
<reference evidence="2 3" key="1">
    <citation type="submission" date="2018-08" db="EMBL/GenBank/DDBJ databases">
        <title>A genome reference for cultivated species of the human gut microbiota.</title>
        <authorList>
            <person name="Zou Y."/>
            <person name="Xue W."/>
            <person name="Luo G."/>
        </authorList>
    </citation>
    <scope>NUCLEOTIDE SEQUENCE [LARGE SCALE GENOMIC DNA]</scope>
    <source>
        <strain evidence="2 3">AM23-3</strain>
    </source>
</reference>
<dbReference type="RefSeq" id="WP_118198267.1">
    <property type="nucleotide sequence ID" value="NZ_QRHO01000001.1"/>
</dbReference>
<gene>
    <name evidence="2" type="ORF">DW656_00015</name>
</gene>